<evidence type="ECO:0000313" key="4">
    <source>
        <dbReference type="EMBL" id="MYD91259.1"/>
    </source>
</evidence>
<reference evidence="4" key="1">
    <citation type="submission" date="2019-09" db="EMBL/GenBank/DDBJ databases">
        <title>Characterisation of the sponge microbiome using genome-centric metagenomics.</title>
        <authorList>
            <person name="Engelberts J.P."/>
            <person name="Robbins S.J."/>
            <person name="De Goeij J.M."/>
            <person name="Aranda M."/>
            <person name="Bell S.C."/>
            <person name="Webster N.S."/>
        </authorList>
    </citation>
    <scope>NUCLEOTIDE SEQUENCE</scope>
    <source>
        <strain evidence="4">SB0662_bin_9</strain>
    </source>
</reference>
<feature type="domain" description="Fibronectin type-III" evidence="3">
    <location>
        <begin position="1278"/>
        <end position="1372"/>
    </location>
</feature>
<dbReference type="Pfam" id="PF00041">
    <property type="entry name" value="fn3"/>
    <property type="match status" value="3"/>
</dbReference>
<sequence length="1602" mass="176221">MHSLRLPTGNRECCRHVGGYTVGTSRVHRRYRQGLWVRTYCRTHSLCIHVQLETPTMTSLLSPHLLQTPEASHIQLLRDWQPPVCVLLMDVLPVLGIRDQTSAPEMSVSDIVTKITRGPVASSPQDHVKPFTHADLQNTKLVGRIFMEDANVQSQINNGPEAAAQFHHNIVMAVRNILGSLANQVQYWAILNEPNMGNLGPDWLSNLKEYEVKRMQLVEAEDEADRYNCGLFAFSDGQPPGSDGGRTWPEEIRPALADANECNRDHGRNHVVLIHQYFKPDNLDGDATPKMRVGDKRWVDVDDNHRLTDYNKRNHVQRFERNVYTWFKNNYQNLKVIVSEYGADGRISRVNQGFPNNKFPALGWKHYTHLIPSGDTPYLTVLRELDAENQCYGDVIEGYCLFGLGDHAEFQNYRLDAGSGTNGSAHIVGVRTMPNEDNDLVEYVKSTRRLTGEFEDDRHSRNSRFKLTRDGNGRVTAIVSTTASPIHYLANPGGGRRRLFRVPNGYRPRFDTHQKSVLLKVENANIVDQRGEEHPLQGGRHPRFNLELMPNGEVFYEDNSDLLRYKGENAKVNEEDYVGFVKYEVELKWTVAAKGDPNIKSRTIEDNTAVLSPKSVTDPSVRTTLTYIRVRTEPSIASNETILGHLYANTTYCIVGSNLSSPAAAGQIQNVARWWKIDLSPGFQRRASVTTDPDFGWVRSDVVTEQGELKKVLIAPLTSSAGNNELDLWLTQRVPFEENPQGLSTRQVERDTRVKPLARFTEDPRGVHLQVEVPSNGAGGASGASGQAQAQSGSVVGWVAQSSLTGTGDWRSRVASLPRLPLARVRSSSRVPVRIGPSLGYTEYVTRVSRTGGWYEIIGKNDDWWQLQVDEDTEGWVQASQVTTTKDTSGVPFVNESPPPALPGPGGSDAPATDAVTANGHFLNLANSWQGAWAVSKTGTTVTAAFQSSRSPVQYLARQNPQDLLVLPDGFRPVTNQDITVTGVHVTLNGEDYDQSPQQTFTLRVSTTGAVRYVNGTELDDVGFLRYEIGTVASGTTFTWTTSTAVTVSTRSSQSQQGYFTNRAVHVDGAWNLRRTGNTVRGTISSSKSAVQYAARQDPQVLFTLPTTYRPSTQQDITVSGTRVDENGTDLSGSPTWGFTLRIGTNGEARYPDGSHLDTVGYMRYDVEVRWRTAGTVLVPDVTRNLEARDLADTSLELGWEEPLDDGGADITGYRIQAWDGTDKEWDTVVSDTGDDEDERAMTGLTTYTRYSYRVAARNSQGWSAFSQALSVATRRTAPGQPGSVVTTATHDTASLTWNAPTTGGTVTSYQVERKQGSEDWHIAAADTGSAVTFFDDGGRSAATAYSYRVRALNQGEEGAWSAEETVTTAAAPTIPGQPTDLSATPGTGSQLQLTWTVPAATGGGVTGYRIERSPDKMPRVWTDVVADTASDAVSWDEDNLRADTIYYYRVSALNSAGMGTPSTEAMGRTRPQLRLDRLVTYPLTAHGEPRGDAAVTSTFAFFLPERTYDLVGQAPGGDGWWQVRLSGTTDPGAFLATGSGWHVHWDYILPTPAAGYAGGLCGDAGQRSGNPNLDGACHRRDGDRLPLVAADRRRDLCPAGE</sequence>
<proteinExistence type="predicted"/>
<evidence type="ECO:0000256" key="1">
    <source>
        <dbReference type="ARBA" id="ARBA00022737"/>
    </source>
</evidence>
<evidence type="ECO:0000256" key="2">
    <source>
        <dbReference type="SAM" id="MobiDB-lite"/>
    </source>
</evidence>
<feature type="region of interest" description="Disordered" evidence="2">
    <location>
        <begin position="884"/>
        <end position="909"/>
    </location>
</feature>
<organism evidence="4">
    <name type="scientific">Caldilineaceae bacterium SB0662_bin_9</name>
    <dbReference type="NCBI Taxonomy" id="2605258"/>
    <lineage>
        <taxon>Bacteria</taxon>
        <taxon>Bacillati</taxon>
        <taxon>Chloroflexota</taxon>
        <taxon>Caldilineae</taxon>
        <taxon>Caldilineales</taxon>
        <taxon>Caldilineaceae</taxon>
    </lineage>
</organism>
<dbReference type="PROSITE" id="PS50853">
    <property type="entry name" value="FN3"/>
    <property type="match status" value="3"/>
</dbReference>
<feature type="domain" description="Fibronectin type-III" evidence="3">
    <location>
        <begin position="1378"/>
        <end position="1473"/>
    </location>
</feature>
<dbReference type="EMBL" id="VXPY01000094">
    <property type="protein sequence ID" value="MYD91259.1"/>
    <property type="molecule type" value="Genomic_DNA"/>
</dbReference>
<dbReference type="InterPro" id="IPR050964">
    <property type="entry name" value="Striated_Muscle_Regulatory"/>
</dbReference>
<accession>A0A6B1DU64</accession>
<feature type="domain" description="Fibronectin type-III" evidence="3">
    <location>
        <begin position="1182"/>
        <end position="1277"/>
    </location>
</feature>
<dbReference type="PANTHER" id="PTHR13817">
    <property type="entry name" value="TITIN"/>
    <property type="match status" value="1"/>
</dbReference>
<gene>
    <name evidence="4" type="ORF">F4Y08_13135</name>
</gene>
<dbReference type="InterPro" id="IPR003961">
    <property type="entry name" value="FN3_dom"/>
</dbReference>
<dbReference type="SUPFAM" id="SSF49265">
    <property type="entry name" value="Fibronectin type III"/>
    <property type="match status" value="2"/>
</dbReference>
<dbReference type="SMART" id="SM00060">
    <property type="entry name" value="FN3"/>
    <property type="match status" value="3"/>
</dbReference>
<dbReference type="InterPro" id="IPR013783">
    <property type="entry name" value="Ig-like_fold"/>
</dbReference>
<protein>
    <submittedName>
        <fullName evidence="4">Fibronectin type III domain-containing protein</fullName>
    </submittedName>
</protein>
<dbReference type="SUPFAM" id="SSF51445">
    <property type="entry name" value="(Trans)glycosidases"/>
    <property type="match status" value="1"/>
</dbReference>
<dbReference type="CDD" id="cd00063">
    <property type="entry name" value="FN3"/>
    <property type="match status" value="3"/>
</dbReference>
<dbReference type="Gene3D" id="2.60.40.10">
    <property type="entry name" value="Immunoglobulins"/>
    <property type="match status" value="3"/>
</dbReference>
<keyword evidence="1" id="KW-0677">Repeat</keyword>
<dbReference type="InterPro" id="IPR036116">
    <property type="entry name" value="FN3_sf"/>
</dbReference>
<name>A0A6B1DU64_9CHLR</name>
<evidence type="ECO:0000259" key="3">
    <source>
        <dbReference type="PROSITE" id="PS50853"/>
    </source>
</evidence>
<dbReference type="InterPro" id="IPR017853">
    <property type="entry name" value="GH"/>
</dbReference>
<dbReference type="PANTHER" id="PTHR13817:SF73">
    <property type="entry name" value="FIBRONECTIN TYPE-III DOMAIN-CONTAINING PROTEIN"/>
    <property type="match status" value="1"/>
</dbReference>
<comment type="caution">
    <text evidence="4">The sequence shown here is derived from an EMBL/GenBank/DDBJ whole genome shotgun (WGS) entry which is preliminary data.</text>
</comment>